<dbReference type="InterPro" id="IPR000700">
    <property type="entry name" value="PAS-assoc_C"/>
</dbReference>
<dbReference type="InterPro" id="IPR003018">
    <property type="entry name" value="GAF"/>
</dbReference>
<evidence type="ECO:0000313" key="2">
    <source>
        <dbReference type="EMBL" id="MFD2185857.1"/>
    </source>
</evidence>
<dbReference type="PROSITE" id="PS50113">
    <property type="entry name" value="PAC"/>
    <property type="match status" value="1"/>
</dbReference>
<dbReference type="InterPro" id="IPR000014">
    <property type="entry name" value="PAS"/>
</dbReference>
<dbReference type="SMART" id="SM00065">
    <property type="entry name" value="GAF"/>
    <property type="match status" value="1"/>
</dbReference>
<keyword evidence="3" id="KW-1185">Reference proteome</keyword>
<evidence type="ECO:0000313" key="3">
    <source>
        <dbReference type="Proteomes" id="UP001597344"/>
    </source>
</evidence>
<dbReference type="InterPro" id="IPR035965">
    <property type="entry name" value="PAS-like_dom_sf"/>
</dbReference>
<name>A0ABW5AUT1_9FLAO</name>
<comment type="caution">
    <text evidence="2">The sequence shown here is derived from an EMBL/GenBank/DDBJ whole genome shotgun (WGS) entry which is preliminary data.</text>
</comment>
<dbReference type="InterPro" id="IPR013655">
    <property type="entry name" value="PAS_fold_3"/>
</dbReference>
<dbReference type="Gene3D" id="3.30.450.40">
    <property type="match status" value="1"/>
</dbReference>
<dbReference type="SUPFAM" id="SSF55781">
    <property type="entry name" value="GAF domain-like"/>
    <property type="match status" value="1"/>
</dbReference>
<reference evidence="3" key="1">
    <citation type="journal article" date="2019" name="Int. J. Syst. Evol. Microbiol.">
        <title>The Global Catalogue of Microorganisms (GCM) 10K type strain sequencing project: providing services to taxonomists for standard genome sequencing and annotation.</title>
        <authorList>
            <consortium name="The Broad Institute Genomics Platform"/>
            <consortium name="The Broad Institute Genome Sequencing Center for Infectious Disease"/>
            <person name="Wu L."/>
            <person name="Ma J."/>
        </authorList>
    </citation>
    <scope>NUCLEOTIDE SEQUENCE [LARGE SCALE GENOMIC DNA]</scope>
    <source>
        <strain evidence="3">DT92</strain>
    </source>
</reference>
<dbReference type="PANTHER" id="PTHR43102:SF2">
    <property type="entry name" value="GAF DOMAIN-CONTAINING PROTEIN"/>
    <property type="match status" value="1"/>
</dbReference>
<accession>A0ABW5AUT1</accession>
<dbReference type="SUPFAM" id="SSF55785">
    <property type="entry name" value="PYP-like sensor domain (PAS domain)"/>
    <property type="match status" value="1"/>
</dbReference>
<protein>
    <submittedName>
        <fullName evidence="2">GAF domain-containing protein</fullName>
    </submittedName>
</protein>
<organism evidence="2 3">
    <name type="scientific">Aquimarina celericrescens</name>
    <dbReference type="NCBI Taxonomy" id="1964542"/>
    <lineage>
        <taxon>Bacteria</taxon>
        <taxon>Pseudomonadati</taxon>
        <taxon>Bacteroidota</taxon>
        <taxon>Flavobacteriia</taxon>
        <taxon>Flavobacteriales</taxon>
        <taxon>Flavobacteriaceae</taxon>
        <taxon>Aquimarina</taxon>
    </lineage>
</organism>
<dbReference type="Pfam" id="PF08447">
    <property type="entry name" value="PAS_3"/>
    <property type="match status" value="1"/>
</dbReference>
<dbReference type="CDD" id="cd00130">
    <property type="entry name" value="PAS"/>
    <property type="match status" value="1"/>
</dbReference>
<dbReference type="Pfam" id="PF01590">
    <property type="entry name" value="GAF"/>
    <property type="match status" value="1"/>
</dbReference>
<dbReference type="Proteomes" id="UP001597344">
    <property type="component" value="Unassembled WGS sequence"/>
</dbReference>
<dbReference type="InterPro" id="IPR029016">
    <property type="entry name" value="GAF-like_dom_sf"/>
</dbReference>
<dbReference type="Gene3D" id="3.30.450.20">
    <property type="entry name" value="PAS domain"/>
    <property type="match status" value="1"/>
</dbReference>
<evidence type="ECO:0000259" key="1">
    <source>
        <dbReference type="PROSITE" id="PS50113"/>
    </source>
</evidence>
<feature type="domain" description="PAC" evidence="1">
    <location>
        <begin position="249"/>
        <end position="300"/>
    </location>
</feature>
<dbReference type="EMBL" id="JBHUHY010000002">
    <property type="protein sequence ID" value="MFD2185857.1"/>
    <property type="molecule type" value="Genomic_DNA"/>
</dbReference>
<proteinExistence type="predicted"/>
<sequence length="374" mass="43639">MVDKHNRLKDLEEYLIMDTPPEKELDELAQIASAICDTPISLISLLDDTRQWFKAVKGLEVTHTPIEQAFCRFTLDHPEEVLVVEDSWLDDRFKENPLVIGDPNIRFYAGAPLVTPKGNVLGTLCIIDKKPRRISDNQKRALQLLAKKVMDFLDTRKLMIQQAKKIKFDATRLKKLTDQVPAIIFQCETTTRKKISVSFVSEEINRMKLGFDLRETIENPELLFNVIYQDDLQDVKNGIWDSFVKESTWQAEFRIMDADHKIIWMKGIAKPEVKRNGKTIWYGILQDINIQKEYEQTIEQISFDISHVLRKPVCTMLGLTRLIKNEEIDAKSLKKYSKYIELVSDELDSFTKKLNETYYNKKKRMHKILSPENL</sequence>
<gene>
    <name evidence="2" type="ORF">ACFSJT_03570</name>
</gene>
<dbReference type="PANTHER" id="PTHR43102">
    <property type="entry name" value="SLR1143 PROTEIN"/>
    <property type="match status" value="1"/>
</dbReference>
<dbReference type="RefSeq" id="WP_378318825.1">
    <property type="nucleotide sequence ID" value="NZ_JBHUHY010000002.1"/>
</dbReference>